<reference evidence="1" key="1">
    <citation type="submission" date="2019-03" db="EMBL/GenBank/DDBJ databases">
        <title>Improved annotation for the trematode Fasciola hepatica.</title>
        <authorList>
            <person name="Choi Y.-J."/>
            <person name="Martin J."/>
            <person name="Mitreva M."/>
        </authorList>
    </citation>
    <scope>NUCLEOTIDE SEQUENCE [LARGE SCALE GENOMIC DNA]</scope>
</reference>
<sequence length="142" mass="15836">MYPGAPNVPDPGVYPEDGFCLSPPRALVWASAHIENPSKAEKAWNIRKSFSRFLVWKYLRVSFARDDYDPQKPLVFHRFLQTNRSFSEETAGPTRVARPLNTTKKPVAFRSICTVALIGSRAILNITVIDSVALLGSGFQLA</sequence>
<evidence type="ECO:0000313" key="2">
    <source>
        <dbReference type="Proteomes" id="UP000230066"/>
    </source>
</evidence>
<evidence type="ECO:0000313" key="1">
    <source>
        <dbReference type="EMBL" id="THD22153.1"/>
    </source>
</evidence>
<name>A0A4E0R3L4_FASHE</name>
<keyword evidence="2" id="KW-1185">Reference proteome</keyword>
<dbReference type="Proteomes" id="UP000230066">
    <property type="component" value="Unassembled WGS sequence"/>
</dbReference>
<dbReference type="EMBL" id="JXXN02002960">
    <property type="protein sequence ID" value="THD22153.1"/>
    <property type="molecule type" value="Genomic_DNA"/>
</dbReference>
<proteinExistence type="predicted"/>
<dbReference type="AlphaFoldDB" id="A0A4E0R3L4"/>
<comment type="caution">
    <text evidence="1">The sequence shown here is derived from an EMBL/GenBank/DDBJ whole genome shotgun (WGS) entry which is preliminary data.</text>
</comment>
<protein>
    <submittedName>
        <fullName evidence="1">Uncharacterized protein</fullName>
    </submittedName>
</protein>
<gene>
    <name evidence="1" type="ORF">D915_006757</name>
</gene>
<organism evidence="1 2">
    <name type="scientific">Fasciola hepatica</name>
    <name type="common">Liver fluke</name>
    <dbReference type="NCBI Taxonomy" id="6192"/>
    <lineage>
        <taxon>Eukaryota</taxon>
        <taxon>Metazoa</taxon>
        <taxon>Spiralia</taxon>
        <taxon>Lophotrochozoa</taxon>
        <taxon>Platyhelminthes</taxon>
        <taxon>Trematoda</taxon>
        <taxon>Digenea</taxon>
        <taxon>Plagiorchiida</taxon>
        <taxon>Echinostomata</taxon>
        <taxon>Echinostomatoidea</taxon>
        <taxon>Fasciolidae</taxon>
        <taxon>Fasciola</taxon>
    </lineage>
</organism>
<accession>A0A4E0R3L4</accession>